<feature type="transmembrane region" description="Helical" evidence="1">
    <location>
        <begin position="7"/>
        <end position="31"/>
    </location>
</feature>
<evidence type="ECO:0000256" key="1">
    <source>
        <dbReference type="SAM" id="Phobius"/>
    </source>
</evidence>
<reference evidence="2 3" key="1">
    <citation type="submission" date="2018-10" db="EMBL/GenBank/DDBJ databases">
        <title>Genome Sequencing of Pantoea dispersa DSM 32899.</title>
        <authorList>
            <person name="Nawrath M."/>
            <person name="Ottenheim C."/>
            <person name="Wilm A."/>
            <person name="Zimmermann W."/>
            <person name="Wu J.C."/>
        </authorList>
    </citation>
    <scope>NUCLEOTIDE SEQUENCE [LARGE SCALE GENOMIC DNA]</scope>
    <source>
        <strain evidence="2 3">DSM 32899</strain>
    </source>
</reference>
<name>A0A518XFR3_9GAMM</name>
<evidence type="ECO:0000313" key="2">
    <source>
        <dbReference type="EMBL" id="QDY42997.1"/>
    </source>
</evidence>
<protein>
    <submittedName>
        <fullName evidence="2">Uncharacterized protein</fullName>
    </submittedName>
</protein>
<sequence>MTTGIKFLIMSIIISILSLTYPLNVTNLIWINDQGYSFLFQVVFPRLGLVCGGIIGGYAGTMIILQNKNQELNNIAIPSSLIAVALLILALFKGGSNYSVFVYMYSVICPVFIGFGIARCLHLKTKGLMLAMIIALGIGSLALLIVGATSRDFIIIIDLITSMRVLLAACIGGAMFIYRRIN</sequence>
<keyword evidence="1" id="KW-1133">Transmembrane helix</keyword>
<keyword evidence="1" id="KW-0472">Membrane</keyword>
<dbReference type="Proteomes" id="UP000319411">
    <property type="component" value="Chromosome"/>
</dbReference>
<dbReference type="KEGG" id="pdis:D8B20_14405"/>
<feature type="transmembrane region" description="Helical" evidence="1">
    <location>
        <begin position="98"/>
        <end position="121"/>
    </location>
</feature>
<feature type="transmembrane region" description="Helical" evidence="1">
    <location>
        <begin position="128"/>
        <end position="147"/>
    </location>
</feature>
<feature type="transmembrane region" description="Helical" evidence="1">
    <location>
        <begin position="153"/>
        <end position="178"/>
    </location>
</feature>
<keyword evidence="3" id="KW-1185">Reference proteome</keyword>
<organism evidence="2 3">
    <name type="scientific">Candidatus Pantoea soli</name>
    <dbReference type="NCBI Taxonomy" id="3098669"/>
    <lineage>
        <taxon>Bacteria</taxon>
        <taxon>Pseudomonadati</taxon>
        <taxon>Pseudomonadota</taxon>
        <taxon>Gammaproteobacteria</taxon>
        <taxon>Enterobacterales</taxon>
        <taxon>Erwiniaceae</taxon>
        <taxon>Pantoea</taxon>
    </lineage>
</organism>
<dbReference type="AlphaFoldDB" id="A0A518XFR3"/>
<keyword evidence="1" id="KW-0812">Transmembrane</keyword>
<feature type="transmembrane region" description="Helical" evidence="1">
    <location>
        <begin position="72"/>
        <end position="92"/>
    </location>
</feature>
<accession>A0A518XFR3</accession>
<evidence type="ECO:0000313" key="3">
    <source>
        <dbReference type="Proteomes" id="UP000319411"/>
    </source>
</evidence>
<feature type="transmembrane region" description="Helical" evidence="1">
    <location>
        <begin position="43"/>
        <end position="65"/>
    </location>
</feature>
<gene>
    <name evidence="2" type="ORF">D8B20_14405</name>
</gene>
<proteinExistence type="predicted"/>
<dbReference type="EMBL" id="CP032702">
    <property type="protein sequence ID" value="QDY42997.1"/>
    <property type="molecule type" value="Genomic_DNA"/>
</dbReference>